<dbReference type="EMBL" id="BAABJX010000020">
    <property type="protein sequence ID" value="GAA4827836.1"/>
    <property type="molecule type" value="Genomic_DNA"/>
</dbReference>
<comment type="subunit">
    <text evidence="7">Monomer.</text>
</comment>
<protein>
    <recommendedName>
        <fullName evidence="7">Shikimate kinase</fullName>
        <shortName evidence="7">SK</shortName>
        <ecNumber evidence="7">2.7.1.71</ecNumber>
    </recommendedName>
</protein>
<comment type="catalytic activity">
    <reaction evidence="7">
        <text>shikimate + ATP = 3-phosphoshikimate + ADP + H(+)</text>
        <dbReference type="Rhea" id="RHEA:13121"/>
        <dbReference type="ChEBI" id="CHEBI:15378"/>
        <dbReference type="ChEBI" id="CHEBI:30616"/>
        <dbReference type="ChEBI" id="CHEBI:36208"/>
        <dbReference type="ChEBI" id="CHEBI:145989"/>
        <dbReference type="ChEBI" id="CHEBI:456216"/>
        <dbReference type="EC" id="2.7.1.71"/>
    </reaction>
</comment>
<organism evidence="8 9">
    <name type="scientific">Algivirga pacifica</name>
    <dbReference type="NCBI Taxonomy" id="1162670"/>
    <lineage>
        <taxon>Bacteria</taxon>
        <taxon>Pseudomonadati</taxon>
        <taxon>Bacteroidota</taxon>
        <taxon>Cytophagia</taxon>
        <taxon>Cytophagales</taxon>
        <taxon>Flammeovirgaceae</taxon>
        <taxon>Algivirga</taxon>
    </lineage>
</organism>
<dbReference type="RefSeq" id="WP_345369882.1">
    <property type="nucleotide sequence ID" value="NZ_BAABJX010000020.1"/>
</dbReference>
<dbReference type="Gene3D" id="3.40.50.300">
    <property type="entry name" value="P-loop containing nucleotide triphosphate hydrolases"/>
    <property type="match status" value="1"/>
</dbReference>
<comment type="similarity">
    <text evidence="7">Belongs to the shikimate kinase family.</text>
</comment>
<feature type="binding site" evidence="7">
    <location>
        <begin position="10"/>
        <end position="15"/>
    </location>
    <ligand>
        <name>ATP</name>
        <dbReference type="ChEBI" id="CHEBI:30616"/>
    </ligand>
</feature>
<dbReference type="HAMAP" id="MF_00109">
    <property type="entry name" value="Shikimate_kinase"/>
    <property type="match status" value="1"/>
</dbReference>
<reference evidence="9" key="1">
    <citation type="journal article" date="2019" name="Int. J. Syst. Evol. Microbiol.">
        <title>The Global Catalogue of Microorganisms (GCM) 10K type strain sequencing project: providing services to taxonomists for standard genome sequencing and annotation.</title>
        <authorList>
            <consortium name="The Broad Institute Genomics Platform"/>
            <consortium name="The Broad Institute Genome Sequencing Center for Infectious Disease"/>
            <person name="Wu L."/>
            <person name="Ma J."/>
        </authorList>
    </citation>
    <scope>NUCLEOTIDE SEQUENCE [LARGE SCALE GENOMIC DNA]</scope>
    <source>
        <strain evidence="9">JCM 18326</strain>
    </source>
</reference>
<evidence type="ECO:0000256" key="7">
    <source>
        <dbReference type="HAMAP-Rule" id="MF_00109"/>
    </source>
</evidence>
<keyword evidence="6 7" id="KW-0057">Aromatic amino acid biosynthesis</keyword>
<dbReference type="InterPro" id="IPR027417">
    <property type="entry name" value="P-loop_NTPase"/>
</dbReference>
<evidence type="ECO:0000256" key="1">
    <source>
        <dbReference type="ARBA" id="ARBA00022605"/>
    </source>
</evidence>
<feature type="binding site" evidence="7">
    <location>
        <position position="32"/>
    </location>
    <ligand>
        <name>substrate</name>
    </ligand>
</feature>
<evidence type="ECO:0000313" key="8">
    <source>
        <dbReference type="EMBL" id="GAA4827836.1"/>
    </source>
</evidence>
<dbReference type="PRINTS" id="PR01100">
    <property type="entry name" value="SHIKIMTKNASE"/>
</dbReference>
<keyword evidence="7" id="KW-0460">Magnesium</keyword>
<keyword evidence="1 7" id="KW-0028">Amino-acid biosynthesis</keyword>
<sequence>MRIYLIGMPGCGKSTVGHHLAEALNYNFLDLDQAIEEKEGNSIPDIFSTKGEDYFRKIEKEVLETTLPENTVIATGGGAPCFFNNMGFIKEQGLAIFLDTPTKLLAERVLQQKGSRPLVDDQQSLENVQKALEEKRNDRLAFYMQADYRIDTSEGTPLQLSERISAFVSKHC</sequence>
<dbReference type="Pfam" id="PF01202">
    <property type="entry name" value="SKI"/>
    <property type="match status" value="1"/>
</dbReference>
<dbReference type="CDD" id="cd00464">
    <property type="entry name" value="SK"/>
    <property type="match status" value="1"/>
</dbReference>
<feature type="binding site" evidence="7">
    <location>
        <position position="14"/>
    </location>
    <ligand>
        <name>Mg(2+)</name>
        <dbReference type="ChEBI" id="CHEBI:18420"/>
    </ligand>
</feature>
<evidence type="ECO:0000256" key="2">
    <source>
        <dbReference type="ARBA" id="ARBA00022679"/>
    </source>
</evidence>
<dbReference type="SUPFAM" id="SSF52540">
    <property type="entry name" value="P-loop containing nucleoside triphosphate hydrolases"/>
    <property type="match status" value="1"/>
</dbReference>
<feature type="binding site" evidence="7">
    <location>
        <position position="139"/>
    </location>
    <ligand>
        <name>substrate</name>
    </ligand>
</feature>
<comment type="function">
    <text evidence="7">Catalyzes the specific phosphorylation of the 3-hydroxyl group of shikimic acid using ATP as a cosubstrate.</text>
</comment>
<feature type="binding site" evidence="7">
    <location>
        <position position="77"/>
    </location>
    <ligand>
        <name>substrate</name>
    </ligand>
</feature>
<comment type="cofactor">
    <cofactor evidence="7">
        <name>Mg(2+)</name>
        <dbReference type="ChEBI" id="CHEBI:18420"/>
    </cofactor>
    <text evidence="7">Binds 1 Mg(2+) ion per subunit.</text>
</comment>
<dbReference type="PANTHER" id="PTHR21087:SF16">
    <property type="entry name" value="SHIKIMATE KINASE 1, CHLOROPLASTIC"/>
    <property type="match status" value="1"/>
</dbReference>
<evidence type="ECO:0000256" key="6">
    <source>
        <dbReference type="ARBA" id="ARBA00023141"/>
    </source>
</evidence>
<evidence type="ECO:0000256" key="5">
    <source>
        <dbReference type="ARBA" id="ARBA00022840"/>
    </source>
</evidence>
<feature type="binding site" evidence="7">
    <location>
        <position position="56"/>
    </location>
    <ligand>
        <name>substrate</name>
    </ligand>
</feature>
<comment type="pathway">
    <text evidence="7">Metabolic intermediate biosynthesis; chorismate biosynthesis; chorismate from D-erythrose 4-phosphate and phosphoenolpyruvate: step 5/7.</text>
</comment>
<keyword evidence="7" id="KW-0479">Metal-binding</keyword>
<dbReference type="Proteomes" id="UP001500298">
    <property type="component" value="Unassembled WGS sequence"/>
</dbReference>
<keyword evidence="4 7" id="KW-0418">Kinase</keyword>
<dbReference type="GO" id="GO:0016301">
    <property type="term" value="F:kinase activity"/>
    <property type="evidence" value="ECO:0007669"/>
    <property type="project" value="UniProtKB-KW"/>
</dbReference>
<evidence type="ECO:0000256" key="4">
    <source>
        <dbReference type="ARBA" id="ARBA00022777"/>
    </source>
</evidence>
<feature type="binding site" evidence="7">
    <location>
        <position position="116"/>
    </location>
    <ligand>
        <name>ATP</name>
        <dbReference type="ChEBI" id="CHEBI:30616"/>
    </ligand>
</feature>
<comment type="caution">
    <text evidence="7">Lacks conserved residue(s) required for the propagation of feature annotation.</text>
</comment>
<name>A0ABP9D5A7_9BACT</name>
<keyword evidence="7" id="KW-0963">Cytoplasm</keyword>
<proteinExistence type="inferred from homology"/>
<gene>
    <name evidence="7" type="primary">aroK</name>
    <name evidence="8" type="ORF">GCM10023331_10900</name>
</gene>
<evidence type="ECO:0000313" key="9">
    <source>
        <dbReference type="Proteomes" id="UP001500298"/>
    </source>
</evidence>
<keyword evidence="5 7" id="KW-0067">ATP-binding</keyword>
<comment type="caution">
    <text evidence="8">The sequence shown here is derived from an EMBL/GenBank/DDBJ whole genome shotgun (WGS) entry which is preliminary data.</text>
</comment>
<evidence type="ECO:0000256" key="3">
    <source>
        <dbReference type="ARBA" id="ARBA00022741"/>
    </source>
</evidence>
<comment type="subcellular location">
    <subcellularLocation>
        <location evidence="7">Cytoplasm</location>
    </subcellularLocation>
</comment>
<keyword evidence="2 7" id="KW-0808">Transferase</keyword>
<dbReference type="EC" id="2.7.1.71" evidence="7"/>
<accession>A0ABP9D5A7</accession>
<keyword evidence="3 7" id="KW-0547">Nucleotide-binding</keyword>
<dbReference type="InterPro" id="IPR031322">
    <property type="entry name" value="Shikimate/glucono_kinase"/>
</dbReference>
<dbReference type="PANTHER" id="PTHR21087">
    <property type="entry name" value="SHIKIMATE KINASE"/>
    <property type="match status" value="1"/>
</dbReference>
<keyword evidence="9" id="KW-1185">Reference proteome</keyword>
<dbReference type="InterPro" id="IPR000623">
    <property type="entry name" value="Shikimate_kinase/TSH1"/>
</dbReference>